<gene>
    <name evidence="1" type="primary">NCL1_43532</name>
    <name evidence="1" type="ORF">TNCV_4225951</name>
</gene>
<protein>
    <submittedName>
        <fullName evidence="1">Uncharacterized protein</fullName>
    </submittedName>
</protein>
<keyword evidence="2" id="KW-1185">Reference proteome</keyword>
<dbReference type="Proteomes" id="UP000887159">
    <property type="component" value="Unassembled WGS sequence"/>
</dbReference>
<dbReference type="AlphaFoldDB" id="A0A8X6SVZ5"/>
<accession>A0A8X6SVZ5</accession>
<name>A0A8X6SVZ5_TRICX</name>
<dbReference type="EMBL" id="BMAU01021351">
    <property type="protein sequence ID" value="GFY19231.1"/>
    <property type="molecule type" value="Genomic_DNA"/>
</dbReference>
<evidence type="ECO:0000313" key="2">
    <source>
        <dbReference type="Proteomes" id="UP000887159"/>
    </source>
</evidence>
<sequence length="147" mass="17064">MSEMRKLHVPSLPYRVLSHLPLSAHAFRCNYGSSRCSLSLLRPWVSWWLEHRTPDQKAWVRCPMPPNTLRVHTEYVLVKSVGPKVLWAQSRVQGTGEYFPPLQFHAKIVEVEIDGVAIYRSFGEFRQANSYYHLYGAQGLGQRQAYF</sequence>
<proteinExistence type="predicted"/>
<comment type="caution">
    <text evidence="1">The sequence shown here is derived from an EMBL/GenBank/DDBJ whole genome shotgun (WGS) entry which is preliminary data.</text>
</comment>
<evidence type="ECO:0000313" key="1">
    <source>
        <dbReference type="EMBL" id="GFY19231.1"/>
    </source>
</evidence>
<reference evidence="1" key="1">
    <citation type="submission" date="2020-08" db="EMBL/GenBank/DDBJ databases">
        <title>Multicomponent nature underlies the extraordinary mechanical properties of spider dragline silk.</title>
        <authorList>
            <person name="Kono N."/>
            <person name="Nakamura H."/>
            <person name="Mori M."/>
            <person name="Yoshida Y."/>
            <person name="Ohtoshi R."/>
            <person name="Malay A.D."/>
            <person name="Moran D.A.P."/>
            <person name="Tomita M."/>
            <person name="Numata K."/>
            <person name="Arakawa K."/>
        </authorList>
    </citation>
    <scope>NUCLEOTIDE SEQUENCE</scope>
</reference>
<organism evidence="1 2">
    <name type="scientific">Trichonephila clavipes</name>
    <name type="common">Golden silk orbweaver</name>
    <name type="synonym">Nephila clavipes</name>
    <dbReference type="NCBI Taxonomy" id="2585209"/>
    <lineage>
        <taxon>Eukaryota</taxon>
        <taxon>Metazoa</taxon>
        <taxon>Ecdysozoa</taxon>
        <taxon>Arthropoda</taxon>
        <taxon>Chelicerata</taxon>
        <taxon>Arachnida</taxon>
        <taxon>Araneae</taxon>
        <taxon>Araneomorphae</taxon>
        <taxon>Entelegynae</taxon>
        <taxon>Araneoidea</taxon>
        <taxon>Nephilidae</taxon>
        <taxon>Trichonephila</taxon>
    </lineage>
</organism>